<accession>A0AAN7PKN4</accession>
<dbReference type="EMBL" id="JARPUR010000002">
    <property type="protein sequence ID" value="KAK4882711.1"/>
    <property type="molecule type" value="Genomic_DNA"/>
</dbReference>
<dbReference type="AlphaFoldDB" id="A0AAN7PKN4"/>
<name>A0AAN7PKN4_9COLE</name>
<gene>
    <name evidence="1" type="ORF">RN001_006030</name>
</gene>
<reference evidence="2" key="1">
    <citation type="submission" date="2023-01" db="EMBL/GenBank/DDBJ databases">
        <title>Key to firefly adult light organ development and bioluminescence: homeobox transcription factors regulate luciferase expression and transportation to peroxisome.</title>
        <authorList>
            <person name="Fu X."/>
        </authorList>
    </citation>
    <scope>NUCLEOTIDE SEQUENCE [LARGE SCALE GENOMIC DNA]</scope>
</reference>
<evidence type="ECO:0000313" key="2">
    <source>
        <dbReference type="Proteomes" id="UP001353858"/>
    </source>
</evidence>
<organism evidence="1 2">
    <name type="scientific">Aquatica leii</name>
    <dbReference type="NCBI Taxonomy" id="1421715"/>
    <lineage>
        <taxon>Eukaryota</taxon>
        <taxon>Metazoa</taxon>
        <taxon>Ecdysozoa</taxon>
        <taxon>Arthropoda</taxon>
        <taxon>Hexapoda</taxon>
        <taxon>Insecta</taxon>
        <taxon>Pterygota</taxon>
        <taxon>Neoptera</taxon>
        <taxon>Endopterygota</taxon>
        <taxon>Coleoptera</taxon>
        <taxon>Polyphaga</taxon>
        <taxon>Elateriformia</taxon>
        <taxon>Elateroidea</taxon>
        <taxon>Lampyridae</taxon>
        <taxon>Luciolinae</taxon>
        <taxon>Aquatica</taxon>
    </lineage>
</organism>
<evidence type="ECO:0000313" key="1">
    <source>
        <dbReference type="EMBL" id="KAK4882711.1"/>
    </source>
</evidence>
<dbReference type="Proteomes" id="UP001353858">
    <property type="component" value="Unassembled WGS sequence"/>
</dbReference>
<sequence length="165" mass="19034">MIIEFPKIQNNDFLDYASLVMDDNLCKQAQIVTKLQNHTNSWYELTYGRINSLKIYEAAHYLFHIPAISITAETEGDDDGPEVFPLENTNIDFDVRSMESPLVKPDEVINFDTVSIPEIGSSVDLKKSIEISNEIILYVRSMDDRLRKIEKNFVVVRKYKILLDS</sequence>
<protein>
    <submittedName>
        <fullName evidence="1">Uncharacterized protein</fullName>
    </submittedName>
</protein>
<proteinExistence type="predicted"/>
<comment type="caution">
    <text evidence="1">The sequence shown here is derived from an EMBL/GenBank/DDBJ whole genome shotgun (WGS) entry which is preliminary data.</text>
</comment>
<keyword evidence="2" id="KW-1185">Reference proteome</keyword>